<organism evidence="4 5">
    <name type="scientific">Isoptericola halotolerans</name>
    <dbReference type="NCBI Taxonomy" id="300560"/>
    <lineage>
        <taxon>Bacteria</taxon>
        <taxon>Bacillati</taxon>
        <taxon>Actinomycetota</taxon>
        <taxon>Actinomycetes</taxon>
        <taxon>Micrococcales</taxon>
        <taxon>Promicromonosporaceae</taxon>
        <taxon>Isoptericola</taxon>
    </lineage>
</organism>
<dbReference type="PANTHER" id="PTHR30388">
    <property type="entry name" value="ALDEHYDE OXIDOREDUCTASE MOLYBDENUM COFACTOR ASSEMBLY PROTEIN"/>
    <property type="match status" value="1"/>
</dbReference>
<accession>A0ABX5EEP4</accession>
<dbReference type="Pfam" id="PF02625">
    <property type="entry name" value="XdhC_CoxI"/>
    <property type="match status" value="1"/>
</dbReference>
<proteinExistence type="predicted"/>
<feature type="domain" description="XdhC- CoxI" evidence="2">
    <location>
        <begin position="12"/>
        <end position="78"/>
    </location>
</feature>
<dbReference type="InterPro" id="IPR003777">
    <property type="entry name" value="XdhC_CoxI"/>
</dbReference>
<dbReference type="EMBL" id="PVTX01000004">
    <property type="protein sequence ID" value="PRZ07622.1"/>
    <property type="molecule type" value="Genomic_DNA"/>
</dbReference>
<evidence type="ECO:0000259" key="3">
    <source>
        <dbReference type="Pfam" id="PF13478"/>
    </source>
</evidence>
<reference evidence="4 5" key="1">
    <citation type="submission" date="2018-03" db="EMBL/GenBank/DDBJ databases">
        <title>Comparative analysis of microorganisms from saline springs in Andes Mountain Range, Colombia.</title>
        <authorList>
            <person name="Rubin E."/>
        </authorList>
    </citation>
    <scope>NUCLEOTIDE SEQUENCE [LARGE SCALE GENOMIC DNA]</scope>
    <source>
        <strain evidence="4 5">CG 23</strain>
    </source>
</reference>
<name>A0ABX5EEP4_9MICO</name>
<dbReference type="PANTHER" id="PTHR30388:SF4">
    <property type="entry name" value="MOLYBDENUM COFACTOR INSERTION CHAPERONE PAOD"/>
    <property type="match status" value="1"/>
</dbReference>
<feature type="region of interest" description="Disordered" evidence="1">
    <location>
        <begin position="329"/>
        <end position="376"/>
    </location>
</feature>
<protein>
    <submittedName>
        <fullName evidence="4">Xanthine dehydrogenase accessory factor</fullName>
    </submittedName>
</protein>
<evidence type="ECO:0000313" key="4">
    <source>
        <dbReference type="EMBL" id="PRZ07622.1"/>
    </source>
</evidence>
<dbReference type="RefSeq" id="WP_106266599.1">
    <property type="nucleotide sequence ID" value="NZ_PVTX01000004.1"/>
</dbReference>
<gene>
    <name evidence="4" type="ORF">BCL65_10464</name>
</gene>
<dbReference type="InterPro" id="IPR052698">
    <property type="entry name" value="MoCofactor_Util/Proc"/>
</dbReference>
<dbReference type="Pfam" id="PF13478">
    <property type="entry name" value="XdhC_C"/>
    <property type="match status" value="1"/>
</dbReference>
<keyword evidence="5" id="KW-1185">Reference proteome</keyword>
<feature type="domain" description="XdhC Rossmann" evidence="3">
    <location>
        <begin position="179"/>
        <end position="324"/>
    </location>
</feature>
<evidence type="ECO:0000313" key="5">
    <source>
        <dbReference type="Proteomes" id="UP000239895"/>
    </source>
</evidence>
<comment type="caution">
    <text evidence="4">The sequence shown here is derived from an EMBL/GenBank/DDBJ whole genome shotgun (WGS) entry which is preliminary data.</text>
</comment>
<sequence>MLDMARDLLPLVRSGTAVATVTVARVASSAPRGVGAAMAVTGDGAVLGSISGGCVEGEAVVLAHAVLATGRAQTARFGFDDATAHAAGLACGGQVDVVAQRLDLSDTRTMRALEDAAADRHAAVAVVVSGPETGRTLDVATAIDATAAAALSDRASRLLPGASRGEDLLVLQHAPRARLIILGAGEHAAALCHVGAAAGFAVTVCDPWETLLTTARFPAADQLVAALPHEYLGRLTGSETDARTAVCVLTHDERLDVAAIRRALSLPVGFVGAMGARATVARRAARLRDAGIDDVDLARLHSPLGLDLSGSAPEETALSVLAEIVASRHGGSGRPLREATGPIHRDRVTPSPAGPVPRDGALPDGSAPSCTGGTHP</sequence>
<dbReference type="InterPro" id="IPR027051">
    <property type="entry name" value="XdhC_Rossmann_dom"/>
</dbReference>
<dbReference type="Gene3D" id="3.40.50.720">
    <property type="entry name" value="NAD(P)-binding Rossmann-like Domain"/>
    <property type="match status" value="1"/>
</dbReference>
<dbReference type="Proteomes" id="UP000239895">
    <property type="component" value="Unassembled WGS sequence"/>
</dbReference>
<evidence type="ECO:0000259" key="2">
    <source>
        <dbReference type="Pfam" id="PF02625"/>
    </source>
</evidence>
<evidence type="ECO:0000256" key="1">
    <source>
        <dbReference type="SAM" id="MobiDB-lite"/>
    </source>
</evidence>